<evidence type="ECO:0000256" key="2">
    <source>
        <dbReference type="ARBA" id="ARBA00023002"/>
    </source>
</evidence>
<dbReference type="InterPro" id="IPR057326">
    <property type="entry name" value="KR_dom"/>
</dbReference>
<sequence length="245" mass="25301">MQTALVTGAANGLGLYIARALHGGGYRVALTDRDAAAAAQAAATLDASGDTAFGLKLDVVHKSDFEAALAAVTERWGPLHVAVNNAAITLTTPVMQITPEEFEEVLRINLRGTFLGCQVFGAAMRQSSYGRLVNVASLAGQNGGTASGAHYASSKAGILTLTKIFARELAADGVTVNAIAPGPMELPSVRAAVPAEKLEKLIEMIPVKRLGDPDFVASLVVQLASPQAGFATGAAWDVNGGIFMR</sequence>
<dbReference type="PANTHER" id="PTHR42760:SF133">
    <property type="entry name" value="3-OXOACYL-[ACYL-CARRIER-PROTEIN] REDUCTASE"/>
    <property type="match status" value="1"/>
</dbReference>
<dbReference type="Gene3D" id="3.40.50.720">
    <property type="entry name" value="NAD(P)-binding Rossmann-like Domain"/>
    <property type="match status" value="1"/>
</dbReference>
<feature type="domain" description="Ketoreductase" evidence="3">
    <location>
        <begin position="2"/>
        <end position="182"/>
    </location>
</feature>
<evidence type="ECO:0000313" key="5">
    <source>
        <dbReference type="Proteomes" id="UP001285263"/>
    </source>
</evidence>
<keyword evidence="2" id="KW-0560">Oxidoreductase</keyword>
<dbReference type="SMART" id="SM00822">
    <property type="entry name" value="PKS_KR"/>
    <property type="match status" value="1"/>
</dbReference>
<dbReference type="PANTHER" id="PTHR42760">
    <property type="entry name" value="SHORT-CHAIN DEHYDROGENASES/REDUCTASES FAMILY MEMBER"/>
    <property type="match status" value="1"/>
</dbReference>
<dbReference type="InterPro" id="IPR002347">
    <property type="entry name" value="SDR_fam"/>
</dbReference>
<protein>
    <submittedName>
        <fullName evidence="4">SDR family oxidoreductase</fullName>
    </submittedName>
</protein>
<keyword evidence="5" id="KW-1185">Reference proteome</keyword>
<comment type="caution">
    <text evidence="4">The sequence shown here is derived from an EMBL/GenBank/DDBJ whole genome shotgun (WGS) entry which is preliminary data.</text>
</comment>
<comment type="similarity">
    <text evidence="1">Belongs to the short-chain dehydrogenases/reductases (SDR) family.</text>
</comment>
<dbReference type="PRINTS" id="PR00081">
    <property type="entry name" value="GDHRDH"/>
</dbReference>
<proteinExistence type="inferred from homology"/>
<dbReference type="Proteomes" id="UP001285263">
    <property type="component" value="Unassembled WGS sequence"/>
</dbReference>
<evidence type="ECO:0000256" key="1">
    <source>
        <dbReference type="ARBA" id="ARBA00006484"/>
    </source>
</evidence>
<evidence type="ECO:0000259" key="3">
    <source>
        <dbReference type="SMART" id="SM00822"/>
    </source>
</evidence>
<organism evidence="4 5">
    <name type="scientific">Roseateles agri</name>
    <dbReference type="NCBI Taxonomy" id="3098619"/>
    <lineage>
        <taxon>Bacteria</taxon>
        <taxon>Pseudomonadati</taxon>
        <taxon>Pseudomonadota</taxon>
        <taxon>Betaproteobacteria</taxon>
        <taxon>Burkholderiales</taxon>
        <taxon>Sphaerotilaceae</taxon>
        <taxon>Roseateles</taxon>
    </lineage>
</organism>
<dbReference type="PRINTS" id="PR00080">
    <property type="entry name" value="SDRFAMILY"/>
</dbReference>
<evidence type="ECO:0000313" key="4">
    <source>
        <dbReference type="EMBL" id="MDY0745245.1"/>
    </source>
</evidence>
<dbReference type="SUPFAM" id="SSF51735">
    <property type="entry name" value="NAD(P)-binding Rossmann-fold domains"/>
    <property type="match status" value="1"/>
</dbReference>
<dbReference type="InterPro" id="IPR020904">
    <property type="entry name" value="Sc_DH/Rdtase_CS"/>
</dbReference>
<name>A0ABU5DHP9_9BURK</name>
<gene>
    <name evidence="4" type="ORF">SNE35_12055</name>
</gene>
<dbReference type="EMBL" id="JAXCLA010000003">
    <property type="protein sequence ID" value="MDY0745245.1"/>
    <property type="molecule type" value="Genomic_DNA"/>
</dbReference>
<dbReference type="RefSeq" id="WP_320423130.1">
    <property type="nucleotide sequence ID" value="NZ_JAXCLA010000003.1"/>
</dbReference>
<reference evidence="4 5" key="1">
    <citation type="submission" date="2023-11" db="EMBL/GenBank/DDBJ databases">
        <title>Paucibacter sp. nov., isolated from fresh soil in Korea.</title>
        <authorList>
            <person name="Le N.T.T."/>
        </authorList>
    </citation>
    <scope>NUCLEOTIDE SEQUENCE [LARGE SCALE GENOMIC DNA]</scope>
    <source>
        <strain evidence="4 5">R3-3</strain>
    </source>
</reference>
<dbReference type="Pfam" id="PF13561">
    <property type="entry name" value="adh_short_C2"/>
    <property type="match status" value="1"/>
</dbReference>
<dbReference type="InterPro" id="IPR036291">
    <property type="entry name" value="NAD(P)-bd_dom_sf"/>
</dbReference>
<dbReference type="PROSITE" id="PS00061">
    <property type="entry name" value="ADH_SHORT"/>
    <property type="match status" value="1"/>
</dbReference>
<accession>A0ABU5DHP9</accession>